<evidence type="ECO:0000256" key="1">
    <source>
        <dbReference type="SAM" id="MobiDB-lite"/>
    </source>
</evidence>
<feature type="region of interest" description="Disordered" evidence="1">
    <location>
        <begin position="65"/>
        <end position="118"/>
    </location>
</feature>
<comment type="caution">
    <text evidence="2">The sequence shown here is derived from an EMBL/GenBank/DDBJ whole genome shotgun (WGS) entry which is preliminary data.</text>
</comment>
<keyword evidence="3" id="KW-1185">Reference proteome</keyword>
<accession>A0A0A0JYV5</accession>
<dbReference type="AlphaFoldDB" id="A0A0A0JYV5"/>
<protein>
    <submittedName>
        <fullName evidence="2">Uncharacterized protein</fullName>
    </submittedName>
</protein>
<feature type="compositionally biased region" description="Low complexity" evidence="1">
    <location>
        <begin position="88"/>
        <end position="104"/>
    </location>
</feature>
<reference evidence="2 3" key="1">
    <citation type="submission" date="2013-08" db="EMBL/GenBank/DDBJ databases">
        <title>The genome sequence of Knoellia aerolata.</title>
        <authorList>
            <person name="Zhu W."/>
            <person name="Wang G."/>
        </authorList>
    </citation>
    <scope>NUCLEOTIDE SEQUENCE [LARGE SCALE GENOMIC DNA]</scope>
    <source>
        <strain evidence="2 3">DSM 18566</strain>
    </source>
</reference>
<dbReference type="RefSeq" id="WP_035935130.1">
    <property type="nucleotide sequence ID" value="NZ_AVPL01000011.1"/>
</dbReference>
<organism evidence="2 3">
    <name type="scientific">Knoellia aerolata DSM 18566</name>
    <dbReference type="NCBI Taxonomy" id="1385519"/>
    <lineage>
        <taxon>Bacteria</taxon>
        <taxon>Bacillati</taxon>
        <taxon>Actinomycetota</taxon>
        <taxon>Actinomycetes</taxon>
        <taxon>Micrococcales</taxon>
        <taxon>Intrasporangiaceae</taxon>
        <taxon>Knoellia</taxon>
    </lineage>
</organism>
<gene>
    <name evidence="2" type="ORF">N801_04285</name>
</gene>
<dbReference type="Proteomes" id="UP000030013">
    <property type="component" value="Unassembled WGS sequence"/>
</dbReference>
<name>A0A0A0JYV5_9MICO</name>
<evidence type="ECO:0000313" key="3">
    <source>
        <dbReference type="Proteomes" id="UP000030013"/>
    </source>
</evidence>
<proteinExistence type="predicted"/>
<evidence type="ECO:0000313" key="2">
    <source>
        <dbReference type="EMBL" id="KGN41909.1"/>
    </source>
</evidence>
<sequence>MGAPVLALGGLTVRGGTGAGLRAGAVAVAVFVSEGTGDDIAEGDRVGVPEVEVLGVGGVDAEEDEGATADALDGAVPASFTGPPQPWARSRAPAATRAAPTVPSARRDAGTRAVPSGTARSHACLSMNCVFNHQRPSDQC</sequence>
<dbReference type="EMBL" id="AVPL01000011">
    <property type="protein sequence ID" value="KGN41909.1"/>
    <property type="molecule type" value="Genomic_DNA"/>
</dbReference>